<keyword evidence="1" id="KW-0472">Membrane</keyword>
<dbReference type="RefSeq" id="WP_303543928.1">
    <property type="nucleotide sequence ID" value="NZ_JAUOTP010000007.1"/>
</dbReference>
<feature type="transmembrane region" description="Helical" evidence="1">
    <location>
        <begin position="7"/>
        <end position="28"/>
    </location>
</feature>
<comment type="similarity">
    <text evidence="1">Belongs to the SURF1 family.</text>
</comment>
<feature type="transmembrane region" description="Helical" evidence="1">
    <location>
        <begin position="179"/>
        <end position="201"/>
    </location>
</feature>
<keyword evidence="1" id="KW-0812">Transmembrane</keyword>
<dbReference type="Proteomes" id="UP001169764">
    <property type="component" value="Unassembled WGS sequence"/>
</dbReference>
<reference evidence="2" key="1">
    <citation type="submission" date="2023-07" db="EMBL/GenBank/DDBJ databases">
        <authorList>
            <person name="Kim M."/>
        </authorList>
    </citation>
    <scope>NUCLEOTIDE SEQUENCE</scope>
    <source>
        <strain evidence="2">BIUV-7</strain>
    </source>
</reference>
<comment type="caution">
    <text evidence="2">The sequence shown here is derived from an EMBL/GenBank/DDBJ whole genome shotgun (WGS) entry which is preliminary data.</text>
</comment>
<keyword evidence="1" id="KW-1133">Transmembrane helix</keyword>
<name>A0ABT8YBE6_9SPHN</name>
<organism evidence="2 3">
    <name type="scientific">Sphingomonas natans</name>
    <dbReference type="NCBI Taxonomy" id="3063330"/>
    <lineage>
        <taxon>Bacteria</taxon>
        <taxon>Pseudomonadati</taxon>
        <taxon>Pseudomonadota</taxon>
        <taxon>Alphaproteobacteria</taxon>
        <taxon>Sphingomonadales</taxon>
        <taxon>Sphingomonadaceae</taxon>
        <taxon>Sphingomonas</taxon>
    </lineage>
</organism>
<dbReference type="CDD" id="cd06662">
    <property type="entry name" value="SURF1"/>
    <property type="match status" value="1"/>
</dbReference>
<gene>
    <name evidence="2" type="ORF">Q4F19_14805</name>
</gene>
<evidence type="ECO:0000256" key="1">
    <source>
        <dbReference type="RuleBase" id="RU363076"/>
    </source>
</evidence>
<accession>A0ABT8YBE6</accession>
<keyword evidence="1" id="KW-1003">Cell membrane</keyword>
<evidence type="ECO:0000313" key="3">
    <source>
        <dbReference type="Proteomes" id="UP001169764"/>
    </source>
</evidence>
<keyword evidence="3" id="KW-1185">Reference proteome</keyword>
<proteinExistence type="inferred from homology"/>
<dbReference type="EMBL" id="JAUOTP010000007">
    <property type="protein sequence ID" value="MDO6415658.1"/>
    <property type="molecule type" value="Genomic_DNA"/>
</dbReference>
<protein>
    <recommendedName>
        <fullName evidence="1">SURF1-like protein</fullName>
    </recommendedName>
</protein>
<comment type="subcellular location">
    <subcellularLocation>
        <location evidence="1">Cell membrane</location>
        <topology evidence="1">Multi-pass membrane protein</topology>
    </subcellularLocation>
</comment>
<sequence>MTRRIPIVATILVGLAVATMIALGVWQLQRRHEKEASLALYATNIAQPPAAFAALQPLDDKGLFREVSASCLRVIGWTVQAGHGAKGETGWSHIAACSTGAEGPGFNVDMGVSTSTAAPQWSGGPVRGRVVWTPDGEPLIARLFATLPPRTPLIVAETAAPGLAPTAPPDPASVPNNHLAYAVQWFLFAGVALVIYGVALWRRRA</sequence>
<dbReference type="InterPro" id="IPR002994">
    <property type="entry name" value="Surf1/Shy1"/>
</dbReference>
<evidence type="ECO:0000313" key="2">
    <source>
        <dbReference type="EMBL" id="MDO6415658.1"/>
    </source>
</evidence>
<dbReference type="Pfam" id="PF02104">
    <property type="entry name" value="SURF1"/>
    <property type="match status" value="1"/>
</dbReference>